<organism evidence="1 2">
    <name type="scientific">Dallia pectoralis</name>
    <name type="common">Alaska blackfish</name>
    <dbReference type="NCBI Taxonomy" id="75939"/>
    <lineage>
        <taxon>Eukaryota</taxon>
        <taxon>Metazoa</taxon>
        <taxon>Chordata</taxon>
        <taxon>Craniata</taxon>
        <taxon>Vertebrata</taxon>
        <taxon>Euteleostomi</taxon>
        <taxon>Actinopterygii</taxon>
        <taxon>Neopterygii</taxon>
        <taxon>Teleostei</taxon>
        <taxon>Protacanthopterygii</taxon>
        <taxon>Esociformes</taxon>
        <taxon>Umbridae</taxon>
        <taxon>Dallia</taxon>
    </lineage>
</organism>
<proteinExistence type="predicted"/>
<dbReference type="Proteomes" id="UP001157502">
    <property type="component" value="Chromosome 13"/>
</dbReference>
<gene>
    <name evidence="1" type="ORF">DPEC_G00166230</name>
</gene>
<accession>A0ACC2GHY9</accession>
<comment type="caution">
    <text evidence="1">The sequence shown here is derived from an EMBL/GenBank/DDBJ whole genome shotgun (WGS) entry which is preliminary data.</text>
</comment>
<name>A0ACC2GHY9_DALPE</name>
<evidence type="ECO:0000313" key="1">
    <source>
        <dbReference type="EMBL" id="KAJ8003135.1"/>
    </source>
</evidence>
<dbReference type="EMBL" id="CM055740">
    <property type="protein sequence ID" value="KAJ8003135.1"/>
    <property type="molecule type" value="Genomic_DNA"/>
</dbReference>
<evidence type="ECO:0000313" key="2">
    <source>
        <dbReference type="Proteomes" id="UP001157502"/>
    </source>
</evidence>
<sequence length="457" mass="53291">MEDEWEEEEQLVVVELSGIINSDFLTKCQGTCKILDIDSEQPMMQVGRYVFAGEYADTLGTCVLFEEGALNGVDPEASPKLNYKCHTVKKLMMQRTFLTEKKEGDNSSGDFQFQPAEEVEEQSEEPDSPSDKKYFPERSVRMELRPLVMCFALCVVYASSKPTSEKKDRVHHDDPLSNRDHDDADNFDYDHEAFLGQDEAKTFDQLTPEESKERLGMLVERIDEDSDGYVSVEEMKKWIKHSQKRWIYDDVDRQWKGHDLNGDGLVSWEEYKNATYGYMLDDPDPEDGFSYRQMMSRDERRFKMADLDTDLKANKEEFTAFLHPEEYDHMKDIVVLETMEDIDKNGDGFINLEEYIGDMYNQEGDPSEPEWVKTEREQFTEFRDKNKDGRMDKEETRDWILPSDYDHAEAEAKHLVYESDDDKDGKLTKAEIVEKYDLFVGSQATDFGEALARHDEF</sequence>
<reference evidence="1" key="1">
    <citation type="submission" date="2021-05" db="EMBL/GenBank/DDBJ databases">
        <authorList>
            <person name="Pan Q."/>
            <person name="Jouanno E."/>
            <person name="Zahm M."/>
            <person name="Klopp C."/>
            <person name="Cabau C."/>
            <person name="Louis A."/>
            <person name="Berthelot C."/>
            <person name="Parey E."/>
            <person name="Roest Crollius H."/>
            <person name="Montfort J."/>
            <person name="Robinson-Rechavi M."/>
            <person name="Bouchez O."/>
            <person name="Lampietro C."/>
            <person name="Lopez Roques C."/>
            <person name="Donnadieu C."/>
            <person name="Postlethwait J."/>
            <person name="Bobe J."/>
            <person name="Dillon D."/>
            <person name="Chandos A."/>
            <person name="von Hippel F."/>
            <person name="Guiguen Y."/>
        </authorList>
    </citation>
    <scope>NUCLEOTIDE SEQUENCE</scope>
    <source>
        <strain evidence="1">YG-Jan2019</strain>
    </source>
</reference>
<protein>
    <submittedName>
        <fullName evidence="1">Uncharacterized protein</fullName>
    </submittedName>
</protein>
<keyword evidence="2" id="KW-1185">Reference proteome</keyword>